<evidence type="ECO:0000256" key="3">
    <source>
        <dbReference type="ARBA" id="ARBA00023069"/>
    </source>
</evidence>
<evidence type="ECO:0000256" key="1">
    <source>
        <dbReference type="ARBA" id="ARBA00004138"/>
    </source>
</evidence>
<dbReference type="Gene3D" id="1.20.120.330">
    <property type="entry name" value="Nucleotidyltransferases domain 2"/>
    <property type="match status" value="1"/>
</dbReference>
<keyword evidence="3" id="KW-0969">Cilium</keyword>
<keyword evidence="4" id="KW-0966">Cell projection</keyword>
<dbReference type="PANTHER" id="PTHR16011">
    <property type="entry name" value="IFT57/HIPPI"/>
    <property type="match status" value="1"/>
</dbReference>
<keyword evidence="5" id="KW-0175">Coiled coil</keyword>
<dbReference type="Pfam" id="PF10498">
    <property type="entry name" value="IFT57"/>
    <property type="match status" value="1"/>
</dbReference>
<dbReference type="GO" id="GO:1905515">
    <property type="term" value="P:non-motile cilium assembly"/>
    <property type="evidence" value="ECO:0007669"/>
    <property type="project" value="TreeGrafter"/>
</dbReference>
<dbReference type="InterPro" id="IPR019530">
    <property type="entry name" value="Intra-flagellar_transport_57"/>
</dbReference>
<organism evidence="6">
    <name type="scientific">Cacopsylla melanoneura</name>
    <dbReference type="NCBI Taxonomy" id="428564"/>
    <lineage>
        <taxon>Eukaryota</taxon>
        <taxon>Metazoa</taxon>
        <taxon>Ecdysozoa</taxon>
        <taxon>Arthropoda</taxon>
        <taxon>Hexapoda</taxon>
        <taxon>Insecta</taxon>
        <taxon>Pterygota</taxon>
        <taxon>Neoptera</taxon>
        <taxon>Paraneoptera</taxon>
        <taxon>Hemiptera</taxon>
        <taxon>Sternorrhyncha</taxon>
        <taxon>Psylloidea</taxon>
        <taxon>Psyllidae</taxon>
        <taxon>Psyllinae</taxon>
        <taxon>Cacopsylla</taxon>
    </lineage>
</organism>
<keyword evidence="6" id="KW-0282">Flagellum</keyword>
<dbReference type="EMBL" id="HBUF01199993">
    <property type="protein sequence ID" value="CAG6661569.1"/>
    <property type="molecule type" value="Transcribed_RNA"/>
</dbReference>
<comment type="similarity">
    <text evidence="2">Belongs to the IFT57 family.</text>
</comment>
<proteinExistence type="inferred from homology"/>
<evidence type="ECO:0000256" key="2">
    <source>
        <dbReference type="ARBA" id="ARBA00009415"/>
    </source>
</evidence>
<name>A0A8D8S1M7_9HEMI</name>
<protein>
    <submittedName>
        <fullName evidence="6">Intraflagellar transport protein 57 homolog</fullName>
    </submittedName>
</protein>
<dbReference type="GO" id="GO:0042073">
    <property type="term" value="P:intraciliary transport"/>
    <property type="evidence" value="ECO:0007669"/>
    <property type="project" value="TreeGrafter"/>
</dbReference>
<comment type="subcellular location">
    <subcellularLocation>
        <location evidence="1">Cell projection</location>
        <location evidence="1">Cilium</location>
    </subcellularLocation>
</comment>
<accession>A0A8D8S1M7</accession>
<reference evidence="6" key="1">
    <citation type="submission" date="2021-05" db="EMBL/GenBank/DDBJ databases">
        <authorList>
            <person name="Alioto T."/>
            <person name="Alioto T."/>
            <person name="Gomez Garrido J."/>
        </authorList>
    </citation>
    <scope>NUCLEOTIDE SEQUENCE</scope>
</reference>
<dbReference type="GO" id="GO:0030992">
    <property type="term" value="C:intraciliary transport particle B"/>
    <property type="evidence" value="ECO:0007669"/>
    <property type="project" value="TreeGrafter"/>
</dbReference>
<dbReference type="GO" id="GO:0005794">
    <property type="term" value="C:Golgi apparatus"/>
    <property type="evidence" value="ECO:0007669"/>
    <property type="project" value="TreeGrafter"/>
</dbReference>
<feature type="coiled-coil region" evidence="5">
    <location>
        <begin position="67"/>
        <end position="94"/>
    </location>
</feature>
<evidence type="ECO:0000256" key="5">
    <source>
        <dbReference type="SAM" id="Coils"/>
    </source>
</evidence>
<evidence type="ECO:0000256" key="4">
    <source>
        <dbReference type="ARBA" id="ARBA00023273"/>
    </source>
</evidence>
<dbReference type="GO" id="GO:0005815">
    <property type="term" value="C:microtubule organizing center"/>
    <property type="evidence" value="ECO:0007669"/>
    <property type="project" value="TreeGrafter"/>
</dbReference>
<dbReference type="AlphaFoldDB" id="A0A8D8S1M7"/>
<evidence type="ECO:0000313" key="6">
    <source>
        <dbReference type="EMBL" id="CAG6661569.1"/>
    </source>
</evidence>
<dbReference type="GO" id="GO:0005929">
    <property type="term" value="C:cilium"/>
    <property type="evidence" value="ECO:0007669"/>
    <property type="project" value="UniProtKB-SubCell"/>
</dbReference>
<dbReference type="PANTHER" id="PTHR16011:SF0">
    <property type="entry name" value="INTRAFLAGELLAR TRANSPORT PROTEIN 57 HOMOLOG"/>
    <property type="match status" value="1"/>
</dbReference>
<sequence>MNNLTFQVNIEDLHRMNNLTFQNASSKPDHILESNVDEEEWRLEVERVLPSLRVTLKSDTRDWRSHLDQIRTHKQRIEETMKAAEAHLDKLSNDMGTSLNKIATREKMLNEQLSEHLARFRTAQDELRHVTERYRELSVGVGERQKQLNKLSEELNSVKQEMDQRGSSMTDGSPLINIKKAISMLKSELKSINIQIGVADHTLLQARLRDKTSVQNNAKISAVH</sequence>